<dbReference type="Proteomes" id="UP000078576">
    <property type="component" value="Unassembled WGS sequence"/>
</dbReference>
<evidence type="ECO:0008006" key="4">
    <source>
        <dbReference type="Google" id="ProtNLM"/>
    </source>
</evidence>
<sequence>MEAKKGLNKWGAFDSFSGSGTGTFGFGPLLFHHHVDETPRDPYDTSKLLLNDPISFNPLDAISWAKLDNDPASAATTDQVVEAPRGAGRRKKASDDEHGGYMVASPTSPTTGRTGSDVSKSRASSVAGSSVGNMSRTFSNTSLVARFRTEDGLNAHYQAEHSFKCNWVHCKALRFTSNNDLEWHIKTEHRFVCPIPGCCEMFYPNKKVLDAHLKGEPAAPLAPPLAPPPNPSVAGIRNFQQQKQRRRSKSPSPSLGRRHPQKVRR</sequence>
<protein>
    <recommendedName>
        <fullName evidence="4">C2H2-type domain-containing protein</fullName>
    </recommendedName>
</protein>
<accession>A0A194V8M7</accession>
<reference evidence="3" key="1">
    <citation type="submission" date="2014-12" db="EMBL/GenBank/DDBJ databases">
        <title>Genome Sequence of Valsa Canker Pathogens Uncovers a Specific Adaption of Colonization on Woody Bark.</title>
        <authorList>
            <person name="Yin Z."/>
            <person name="Liu H."/>
            <person name="Gao X."/>
            <person name="Li Z."/>
            <person name="Song N."/>
            <person name="Ke X."/>
            <person name="Dai Q."/>
            <person name="Wu Y."/>
            <person name="Sun Y."/>
            <person name="Xu J.-R."/>
            <person name="Kang Z.K."/>
            <person name="Wang L."/>
            <person name="Huang L."/>
        </authorList>
    </citation>
    <scope>NUCLEOTIDE SEQUENCE [LARGE SCALE GENOMIC DNA]</scope>
    <source>
        <strain evidence="3">SXYL134</strain>
    </source>
</reference>
<evidence type="ECO:0000313" key="2">
    <source>
        <dbReference type="EMBL" id="KUI60176.1"/>
    </source>
</evidence>
<dbReference type="OrthoDB" id="5242988at2759"/>
<evidence type="ECO:0000256" key="1">
    <source>
        <dbReference type="SAM" id="MobiDB-lite"/>
    </source>
</evidence>
<keyword evidence="3" id="KW-1185">Reference proteome</keyword>
<organism evidence="2 3">
    <name type="scientific">Cytospora mali</name>
    <name type="common">Apple Valsa canker fungus</name>
    <name type="synonym">Valsa mali</name>
    <dbReference type="NCBI Taxonomy" id="578113"/>
    <lineage>
        <taxon>Eukaryota</taxon>
        <taxon>Fungi</taxon>
        <taxon>Dikarya</taxon>
        <taxon>Ascomycota</taxon>
        <taxon>Pezizomycotina</taxon>
        <taxon>Sordariomycetes</taxon>
        <taxon>Sordariomycetidae</taxon>
        <taxon>Diaporthales</taxon>
        <taxon>Cytosporaceae</taxon>
        <taxon>Cytospora</taxon>
    </lineage>
</organism>
<dbReference type="EMBL" id="KN714745">
    <property type="protein sequence ID" value="KUI60176.1"/>
    <property type="molecule type" value="Genomic_DNA"/>
</dbReference>
<feature type="compositionally biased region" description="Pro residues" evidence="1">
    <location>
        <begin position="220"/>
        <end position="231"/>
    </location>
</feature>
<feature type="compositionally biased region" description="Basic residues" evidence="1">
    <location>
        <begin position="256"/>
        <end position="265"/>
    </location>
</feature>
<feature type="region of interest" description="Disordered" evidence="1">
    <location>
        <begin position="74"/>
        <end position="131"/>
    </location>
</feature>
<name>A0A194V8M7_CYTMA</name>
<evidence type="ECO:0000313" key="3">
    <source>
        <dbReference type="Proteomes" id="UP000078576"/>
    </source>
</evidence>
<proteinExistence type="predicted"/>
<gene>
    <name evidence="2" type="ORF">VP1G_07427</name>
</gene>
<feature type="region of interest" description="Disordered" evidence="1">
    <location>
        <begin position="219"/>
        <end position="265"/>
    </location>
</feature>
<dbReference type="AlphaFoldDB" id="A0A194V8M7"/>
<feature type="compositionally biased region" description="Low complexity" evidence="1">
    <location>
        <begin position="105"/>
        <end position="131"/>
    </location>
</feature>
<dbReference type="STRING" id="694573.A0A194V8M7"/>